<accession>A0A8C2W990</accession>
<dbReference type="SUPFAM" id="SSF56219">
    <property type="entry name" value="DNase I-like"/>
    <property type="match status" value="1"/>
</dbReference>
<organism evidence="1 2">
    <name type="scientific">Cyclopterus lumpus</name>
    <name type="common">Lumpsucker</name>
    <dbReference type="NCBI Taxonomy" id="8103"/>
    <lineage>
        <taxon>Eukaryota</taxon>
        <taxon>Metazoa</taxon>
        <taxon>Chordata</taxon>
        <taxon>Craniata</taxon>
        <taxon>Vertebrata</taxon>
        <taxon>Euteleostomi</taxon>
        <taxon>Actinopterygii</taxon>
        <taxon>Neopterygii</taxon>
        <taxon>Teleostei</taxon>
        <taxon>Neoteleostei</taxon>
        <taxon>Acanthomorphata</taxon>
        <taxon>Eupercaria</taxon>
        <taxon>Perciformes</taxon>
        <taxon>Cottioidei</taxon>
        <taxon>Cottales</taxon>
        <taxon>Cyclopteridae</taxon>
        <taxon>Cyclopterus</taxon>
    </lineage>
</organism>
<dbReference type="GeneTree" id="ENSGT00940000175553"/>
<proteinExistence type="predicted"/>
<dbReference type="Proteomes" id="UP000694565">
    <property type="component" value="Unplaced"/>
</dbReference>
<reference evidence="1" key="2">
    <citation type="submission" date="2025-09" db="UniProtKB">
        <authorList>
            <consortium name="Ensembl"/>
        </authorList>
    </citation>
    <scope>IDENTIFICATION</scope>
</reference>
<name>A0A8C2W990_CYCLU</name>
<evidence type="ECO:0000313" key="2">
    <source>
        <dbReference type="Proteomes" id="UP000694565"/>
    </source>
</evidence>
<evidence type="ECO:0000313" key="1">
    <source>
        <dbReference type="Ensembl" id="ENSCLMP00005000213.1"/>
    </source>
</evidence>
<reference evidence="1" key="1">
    <citation type="submission" date="2025-08" db="UniProtKB">
        <authorList>
            <consortium name="Ensembl"/>
        </authorList>
    </citation>
    <scope>IDENTIFICATION</scope>
</reference>
<dbReference type="InterPro" id="IPR036691">
    <property type="entry name" value="Endo/exonu/phosph_ase_sf"/>
</dbReference>
<dbReference type="AlphaFoldDB" id="A0A8C2W990"/>
<dbReference type="Gene3D" id="3.60.10.10">
    <property type="entry name" value="Endonuclease/exonuclease/phosphatase"/>
    <property type="match status" value="1"/>
</dbReference>
<protein>
    <recommendedName>
        <fullName evidence="3">Endonuclease/exonuclease/phosphatase domain-containing protein</fullName>
    </recommendedName>
</protein>
<evidence type="ECO:0008006" key="3">
    <source>
        <dbReference type="Google" id="ProtNLM"/>
    </source>
</evidence>
<sequence length="112" mass="13113">MVRAEIEGSVYCFANIYAPNQGLDRARLFTMLQSELQSCQQEQLIIGGDFNCTLDFPIDRNSEEPHPQSAQSLHHVITQLDLLDTWRVKDPQYREYTWVMVHSHQTFCDFFT</sequence>
<dbReference type="Ensembl" id="ENSCLMT00005000225.1">
    <property type="protein sequence ID" value="ENSCLMP00005000213.1"/>
    <property type="gene ID" value="ENSCLMG00005000190.1"/>
</dbReference>
<keyword evidence="2" id="KW-1185">Reference proteome</keyword>